<dbReference type="OMA" id="RAPKYSM"/>
<dbReference type="InParanoid" id="A0A672TF63"/>
<dbReference type="GO" id="GO:0005856">
    <property type="term" value="C:cytoskeleton"/>
    <property type="evidence" value="ECO:0007669"/>
    <property type="project" value="TreeGrafter"/>
</dbReference>
<reference evidence="1 2" key="1">
    <citation type="submission" date="2019-11" db="EMBL/GenBank/DDBJ databases">
        <title>Strigops habroptila (kakapo) genome, bStrHab1, primary haplotype, v2.</title>
        <authorList>
            <person name="Jarvis E.D."/>
            <person name="Howard J."/>
            <person name="Rhie A."/>
            <person name="Phillippy A."/>
            <person name="Korlach J."/>
            <person name="Digby A."/>
            <person name="Iorns D."/>
            <person name="Eason D."/>
            <person name="Robertson B."/>
            <person name="Raemaekers T."/>
            <person name="Howe K."/>
            <person name="Lewin H."/>
            <person name="Damas J."/>
            <person name="Hastie A."/>
            <person name="Tracey A."/>
            <person name="Chow W."/>
            <person name="Fedrigo O."/>
        </authorList>
    </citation>
    <scope>NUCLEOTIDE SEQUENCE [LARGE SCALE GENOMIC DNA]</scope>
</reference>
<protein>
    <recommendedName>
        <fullName evidence="3">Outer dense fiber of sperm tails 3</fullName>
    </recommendedName>
</protein>
<accession>A0A672TF63</accession>
<dbReference type="Pfam" id="PF07004">
    <property type="entry name" value="SHIPPO-rpt"/>
    <property type="match status" value="1"/>
</dbReference>
<dbReference type="Proteomes" id="UP000472266">
    <property type="component" value="Chromosome 13"/>
</dbReference>
<dbReference type="InterPro" id="IPR010736">
    <property type="entry name" value="SHIPPO-rpt"/>
</dbReference>
<dbReference type="GeneTree" id="ENSGT00940000156191"/>
<dbReference type="InterPro" id="IPR051291">
    <property type="entry name" value="CIMAP"/>
</dbReference>
<reference evidence="1" key="3">
    <citation type="submission" date="2025-09" db="UniProtKB">
        <authorList>
            <consortium name="Ensembl"/>
        </authorList>
    </citation>
    <scope>IDENTIFICATION</scope>
</reference>
<keyword evidence="2" id="KW-1185">Reference proteome</keyword>
<evidence type="ECO:0000313" key="1">
    <source>
        <dbReference type="Ensembl" id="ENSSHBP00005000130.1"/>
    </source>
</evidence>
<evidence type="ECO:0008006" key="3">
    <source>
        <dbReference type="Google" id="ProtNLM"/>
    </source>
</evidence>
<sequence length="233" mass="25379">MTTWVGTWRHHCPHGPIMAQFTSLGPKYSISGTTGKTTIARGGYLAHNPTKHKAPACTFERAKPPIAESCSPGPRYYVLPSITRNRKYVAPVQHICTGWRDKTSLLLLTAGSTGCFSSPRPCSSPRRTHTRSLPIALPGPGTYTLPRLVGPNTALIHTNPCCSMRGKSEHDGFAEDLSKTPGPAAFPKVELDVYKKRAPMYTMEPKSALEETKHLPASPPLLCNYQPLSISTS</sequence>
<proteinExistence type="predicted"/>
<reference evidence="1" key="2">
    <citation type="submission" date="2025-08" db="UniProtKB">
        <authorList>
            <consortium name="Ensembl"/>
        </authorList>
    </citation>
    <scope>IDENTIFICATION</scope>
</reference>
<dbReference type="AlphaFoldDB" id="A0A672TF63"/>
<name>A0A672TF63_STRHB</name>
<evidence type="ECO:0000313" key="2">
    <source>
        <dbReference type="Proteomes" id="UP000472266"/>
    </source>
</evidence>
<dbReference type="PANTHER" id="PTHR21580">
    <property type="entry name" value="SHIPPO-1-RELATED"/>
    <property type="match status" value="1"/>
</dbReference>
<dbReference type="PANTHER" id="PTHR21580:SF28">
    <property type="entry name" value="BOREALIN N-TERMINAL DOMAIN-CONTAINING PROTEIN-RELATED"/>
    <property type="match status" value="1"/>
</dbReference>
<dbReference type="Ensembl" id="ENSSHBT00005000193.1">
    <property type="protein sequence ID" value="ENSSHBP00005000130.1"/>
    <property type="gene ID" value="ENSSHBG00005000163.1"/>
</dbReference>
<organism evidence="1 2">
    <name type="scientific">Strigops habroptila</name>
    <name type="common">Kakapo</name>
    <dbReference type="NCBI Taxonomy" id="2489341"/>
    <lineage>
        <taxon>Eukaryota</taxon>
        <taxon>Metazoa</taxon>
        <taxon>Chordata</taxon>
        <taxon>Craniata</taxon>
        <taxon>Vertebrata</taxon>
        <taxon>Euteleostomi</taxon>
        <taxon>Archelosauria</taxon>
        <taxon>Archosauria</taxon>
        <taxon>Dinosauria</taxon>
        <taxon>Saurischia</taxon>
        <taxon>Theropoda</taxon>
        <taxon>Coelurosauria</taxon>
        <taxon>Aves</taxon>
        <taxon>Neognathae</taxon>
        <taxon>Neoaves</taxon>
        <taxon>Telluraves</taxon>
        <taxon>Australaves</taxon>
        <taxon>Psittaciformes</taxon>
        <taxon>Psittacidae</taxon>
        <taxon>Strigops</taxon>
    </lineage>
</organism>